<sequence>MTLLVRGIEWSDPAAPRIRLVDDTTGDTTFFTHTSVFRFSVDERRGRRCLGWRDMTADGPGYLPCDRGAKVTSGRQCDRCRNREGFTSVHQAHVNGAHIHPNVRTYLTQPQWLYIDIFAGGRMKVGTASQFRKYPRVAEQGAAAALYVAGSTDGYNIRTLEADVSTQFHLSQAIRTSRKLEALTNRIDTAALRNELQQFIVSNREELSYIGSGIEGIEIFEQPEVWTPPACSQIVFDATPALMYPHSFESGEHSLYLEGLTGPVALFRTDTDPESPHFVADISALVGRTVTVGNFDSPGVAIQESLF</sequence>
<proteinExistence type="predicted"/>
<gene>
    <name evidence="1" type="ORF">FNL38_106246</name>
</gene>
<comment type="caution">
    <text evidence="1">The sequence shown here is derived from an EMBL/GenBank/DDBJ whole genome shotgun (WGS) entry which is preliminary data.</text>
</comment>
<evidence type="ECO:0000313" key="1">
    <source>
        <dbReference type="EMBL" id="TYQ02426.1"/>
    </source>
</evidence>
<dbReference type="InterPro" id="IPR021246">
    <property type="entry name" value="DUF2797"/>
</dbReference>
<organism evidence="1">
    <name type="scientific">Nocardia globerula</name>
    <dbReference type="NCBI Taxonomy" id="1818"/>
    <lineage>
        <taxon>Bacteria</taxon>
        <taxon>Bacillati</taxon>
        <taxon>Actinomycetota</taxon>
        <taxon>Actinomycetes</taxon>
        <taxon>Mycobacteriales</taxon>
        <taxon>Nocardiaceae</taxon>
        <taxon>Nocardia</taxon>
    </lineage>
</organism>
<dbReference type="Pfam" id="PF10977">
    <property type="entry name" value="DUF2797"/>
    <property type="match status" value="1"/>
</dbReference>
<name>A0A652YLD8_NOCGL</name>
<dbReference type="AlphaFoldDB" id="A0A652YLD8"/>
<accession>A0A652YLD8</accession>
<protein>
    <submittedName>
        <fullName evidence="1">Uncharacterized protein DUF2797</fullName>
    </submittedName>
</protein>
<dbReference type="EMBL" id="VNIQ01000006">
    <property type="protein sequence ID" value="TYQ02426.1"/>
    <property type="molecule type" value="Genomic_DNA"/>
</dbReference>
<reference evidence="1" key="1">
    <citation type="submission" date="2019-07" db="EMBL/GenBank/DDBJ databases">
        <title>Genomic Encyclopedia of Type Strains, Phase IV (KMG-IV): sequencing the most valuable type-strain genomes for metagenomic binning, comparative biology and taxonomic classification.</title>
        <authorList>
            <person name="Goeker M."/>
        </authorList>
    </citation>
    <scope>NUCLEOTIDE SEQUENCE</scope>
    <source>
        <strain evidence="1">DSM 44596</strain>
    </source>
</reference>